<dbReference type="EMBL" id="JANBVB010001044">
    <property type="protein sequence ID" value="KAJ2891260.1"/>
    <property type="molecule type" value="Genomic_DNA"/>
</dbReference>
<accession>A0ACC1M0R2</accession>
<dbReference type="Proteomes" id="UP001139981">
    <property type="component" value="Unassembled WGS sequence"/>
</dbReference>
<sequence length="98" mass="10709">MTFDRLTFLEWVPELGIAIAGSFSGTVALVGLHQSSDSNQATKQTMHILAHLPTDAVSKQLYGVTVYRHSLDAEQAKAVTLLLTFIDGTVMAYELLQD</sequence>
<gene>
    <name evidence="1" type="ORF">IWW38_003700</name>
</gene>
<evidence type="ECO:0000313" key="2">
    <source>
        <dbReference type="Proteomes" id="UP001139981"/>
    </source>
</evidence>
<name>A0ACC1M0R2_9FUNG</name>
<proteinExistence type="predicted"/>
<keyword evidence="2" id="KW-1185">Reference proteome</keyword>
<comment type="caution">
    <text evidence="1">The sequence shown here is derived from an EMBL/GenBank/DDBJ whole genome shotgun (WGS) entry which is preliminary data.</text>
</comment>
<evidence type="ECO:0000313" key="1">
    <source>
        <dbReference type="EMBL" id="KAJ2891260.1"/>
    </source>
</evidence>
<reference evidence="1" key="1">
    <citation type="submission" date="2022-07" db="EMBL/GenBank/DDBJ databases">
        <title>Phylogenomic reconstructions and comparative analyses of Kickxellomycotina fungi.</title>
        <authorList>
            <person name="Reynolds N.K."/>
            <person name="Stajich J.E."/>
            <person name="Barry K."/>
            <person name="Grigoriev I.V."/>
            <person name="Crous P."/>
            <person name="Smith M.E."/>
        </authorList>
    </citation>
    <scope>NUCLEOTIDE SEQUENCE</scope>
    <source>
        <strain evidence="1">CBS 190363</strain>
    </source>
</reference>
<protein>
    <submittedName>
        <fullName evidence="1">Uncharacterized protein</fullName>
    </submittedName>
</protein>
<organism evidence="1 2">
    <name type="scientific">Coemansia aciculifera</name>
    <dbReference type="NCBI Taxonomy" id="417176"/>
    <lineage>
        <taxon>Eukaryota</taxon>
        <taxon>Fungi</taxon>
        <taxon>Fungi incertae sedis</taxon>
        <taxon>Zoopagomycota</taxon>
        <taxon>Kickxellomycotina</taxon>
        <taxon>Kickxellomycetes</taxon>
        <taxon>Kickxellales</taxon>
        <taxon>Kickxellaceae</taxon>
        <taxon>Coemansia</taxon>
    </lineage>
</organism>